<dbReference type="Gene3D" id="3.30.1330.60">
    <property type="entry name" value="OmpA-like domain"/>
    <property type="match status" value="1"/>
</dbReference>
<proteinExistence type="predicted"/>
<dbReference type="InterPro" id="IPR006665">
    <property type="entry name" value="OmpA-like"/>
</dbReference>
<accession>D5BYY1</accession>
<dbReference type="STRING" id="472759.Nhal_1021"/>
<keyword evidence="1 2" id="KW-0472">Membrane</keyword>
<feature type="transmembrane region" description="Helical" evidence="2">
    <location>
        <begin position="25"/>
        <end position="45"/>
    </location>
</feature>
<dbReference type="CDD" id="cd07185">
    <property type="entry name" value="OmpA_C-like"/>
    <property type="match status" value="1"/>
</dbReference>
<dbReference type="AlphaFoldDB" id="D5BYY1"/>
<dbReference type="InterPro" id="IPR050330">
    <property type="entry name" value="Bact_OuterMem_StrucFunc"/>
</dbReference>
<evidence type="ECO:0000313" key="5">
    <source>
        <dbReference type="Proteomes" id="UP000001844"/>
    </source>
</evidence>
<dbReference type="Pfam" id="PF00691">
    <property type="entry name" value="OmpA"/>
    <property type="match status" value="1"/>
</dbReference>
<keyword evidence="5" id="KW-1185">Reference proteome</keyword>
<reference evidence="5" key="1">
    <citation type="submission" date="2010-04" db="EMBL/GenBank/DDBJ databases">
        <title>Complete genome sequence of Nitrosococcus halophilus Nc4, a salt-adapted, aerobic obligate ammonia-oxidizing sulfur purple bacterium.</title>
        <authorList>
            <consortium name="US DOE Joint Genome Institute"/>
            <person name="Campbell M.A."/>
            <person name="Malfatti S.A."/>
            <person name="Chain P.S.G."/>
            <person name="Heidelberg J.F."/>
            <person name="Ward B.B."/>
            <person name="Klotz M.G."/>
        </authorList>
    </citation>
    <scope>NUCLEOTIDE SEQUENCE [LARGE SCALE GENOMIC DNA]</scope>
    <source>
        <strain evidence="5">Nc4</strain>
    </source>
</reference>
<dbReference type="PANTHER" id="PTHR30329:SF21">
    <property type="entry name" value="LIPOPROTEIN YIAD-RELATED"/>
    <property type="match status" value="1"/>
</dbReference>
<dbReference type="GO" id="GO:0016020">
    <property type="term" value="C:membrane"/>
    <property type="evidence" value="ECO:0007669"/>
    <property type="project" value="UniProtKB-UniRule"/>
</dbReference>
<evidence type="ECO:0000313" key="4">
    <source>
        <dbReference type="EMBL" id="ADE14194.1"/>
    </source>
</evidence>
<evidence type="ECO:0000256" key="2">
    <source>
        <dbReference type="SAM" id="Phobius"/>
    </source>
</evidence>
<dbReference type="EMBL" id="CP001798">
    <property type="protein sequence ID" value="ADE14194.1"/>
    <property type="molecule type" value="Genomic_DNA"/>
</dbReference>
<dbReference type="OrthoDB" id="9793443at2"/>
<gene>
    <name evidence="4" type="ordered locus">Nhal_1021</name>
</gene>
<dbReference type="PANTHER" id="PTHR30329">
    <property type="entry name" value="STATOR ELEMENT OF FLAGELLAR MOTOR COMPLEX"/>
    <property type="match status" value="1"/>
</dbReference>
<dbReference type="KEGG" id="nhl:Nhal_1021"/>
<name>D5BYY1_NITHN</name>
<dbReference type="RefSeq" id="WP_013032086.1">
    <property type="nucleotide sequence ID" value="NC_013960.1"/>
</dbReference>
<keyword evidence="2" id="KW-1133">Transmembrane helix</keyword>
<protein>
    <recommendedName>
        <fullName evidence="3">OmpA-like domain-containing protein</fullName>
    </recommendedName>
</protein>
<sequence>METIFGKPRVSGEGEGAHWLSVSDLMAGLMIVFMFIAIALMRNAFLERDRIKEIAVAYQENQVAIYEALMKEFEKDLERWDARIDSDTLAFEFQSPEVLFATGSTEIRQRFKEILADFFPRYLVILKHYKDSIDEIRIEGHTSSVWNNQVSETEAYFLNMLLSQGRTRSVLHYVYELPKVESDRGWVKRHFAAVGFSSSRLVLDDQGNEDRARSRRVSFRVITNAEMQIRKIIEEPS</sequence>
<dbReference type="eggNOG" id="COG2885">
    <property type="taxonomic scope" value="Bacteria"/>
</dbReference>
<dbReference type="Proteomes" id="UP000001844">
    <property type="component" value="Chromosome"/>
</dbReference>
<feature type="domain" description="OmpA-like" evidence="3">
    <location>
        <begin position="87"/>
        <end position="225"/>
    </location>
</feature>
<dbReference type="InterPro" id="IPR036737">
    <property type="entry name" value="OmpA-like_sf"/>
</dbReference>
<evidence type="ECO:0000259" key="3">
    <source>
        <dbReference type="PROSITE" id="PS51123"/>
    </source>
</evidence>
<evidence type="ECO:0000256" key="1">
    <source>
        <dbReference type="PROSITE-ProRule" id="PRU00473"/>
    </source>
</evidence>
<dbReference type="SUPFAM" id="SSF103088">
    <property type="entry name" value="OmpA-like"/>
    <property type="match status" value="1"/>
</dbReference>
<organism evidence="4 5">
    <name type="scientific">Nitrosococcus halophilus (strain Nc4)</name>
    <dbReference type="NCBI Taxonomy" id="472759"/>
    <lineage>
        <taxon>Bacteria</taxon>
        <taxon>Pseudomonadati</taxon>
        <taxon>Pseudomonadota</taxon>
        <taxon>Gammaproteobacteria</taxon>
        <taxon>Chromatiales</taxon>
        <taxon>Chromatiaceae</taxon>
        <taxon>Nitrosococcus</taxon>
    </lineage>
</organism>
<keyword evidence="2" id="KW-0812">Transmembrane</keyword>
<dbReference type="PROSITE" id="PS51123">
    <property type="entry name" value="OMPA_2"/>
    <property type="match status" value="1"/>
</dbReference>
<dbReference type="HOGENOM" id="CLU_016890_2_2_6"/>